<protein>
    <recommendedName>
        <fullName evidence="4">Sulfotransferase domain-containing protein</fullName>
    </recommendedName>
</protein>
<dbReference type="InParanoid" id="A0A1E7EL77"/>
<organism evidence="2 3">
    <name type="scientific">Fragilariopsis cylindrus CCMP1102</name>
    <dbReference type="NCBI Taxonomy" id="635003"/>
    <lineage>
        <taxon>Eukaryota</taxon>
        <taxon>Sar</taxon>
        <taxon>Stramenopiles</taxon>
        <taxon>Ochrophyta</taxon>
        <taxon>Bacillariophyta</taxon>
        <taxon>Bacillariophyceae</taxon>
        <taxon>Bacillariophycidae</taxon>
        <taxon>Bacillariales</taxon>
        <taxon>Bacillariaceae</taxon>
        <taxon>Fragilariopsis</taxon>
    </lineage>
</organism>
<feature type="transmembrane region" description="Helical" evidence="1">
    <location>
        <begin position="6"/>
        <end position="25"/>
    </location>
</feature>
<dbReference type="AlphaFoldDB" id="A0A1E7EL77"/>
<keyword evidence="1" id="KW-0472">Membrane</keyword>
<evidence type="ECO:0000313" key="3">
    <source>
        <dbReference type="Proteomes" id="UP000095751"/>
    </source>
</evidence>
<keyword evidence="1" id="KW-0812">Transmembrane</keyword>
<dbReference type="OrthoDB" id="48379at2759"/>
<name>A0A1E7EL77_9STRA</name>
<proteinExistence type="predicted"/>
<gene>
    <name evidence="2" type="ORF">FRACYDRAFT_254212</name>
</gene>
<keyword evidence="3" id="KW-1185">Reference proteome</keyword>
<reference evidence="2 3" key="1">
    <citation type="submission" date="2016-09" db="EMBL/GenBank/DDBJ databases">
        <title>Extensive genetic diversity and differential bi-allelic expression allows diatom success in the polar Southern Ocean.</title>
        <authorList>
            <consortium name="DOE Joint Genome Institute"/>
            <person name="Mock T."/>
            <person name="Otillar R.P."/>
            <person name="Strauss J."/>
            <person name="Dupont C."/>
            <person name="Frickenhaus S."/>
            <person name="Maumus F."/>
            <person name="Mcmullan M."/>
            <person name="Sanges R."/>
            <person name="Schmutz J."/>
            <person name="Toseland A."/>
            <person name="Valas R."/>
            <person name="Veluchamy A."/>
            <person name="Ward B.J."/>
            <person name="Allen A."/>
            <person name="Barry K."/>
            <person name="Falciatore A."/>
            <person name="Ferrante M."/>
            <person name="Fortunato A.E."/>
            <person name="Gloeckner G."/>
            <person name="Gruber A."/>
            <person name="Hipkin R."/>
            <person name="Janech M."/>
            <person name="Kroth P."/>
            <person name="Leese F."/>
            <person name="Lindquist E."/>
            <person name="Lyon B.R."/>
            <person name="Martin J."/>
            <person name="Mayer C."/>
            <person name="Parker M."/>
            <person name="Quesneville H."/>
            <person name="Raymond J."/>
            <person name="Uhlig C."/>
            <person name="Valentin K.U."/>
            <person name="Worden A.Z."/>
            <person name="Armbrust E.V."/>
            <person name="Bowler C."/>
            <person name="Green B."/>
            <person name="Moulton V."/>
            <person name="Van Oosterhout C."/>
            <person name="Grigoriev I."/>
        </authorList>
    </citation>
    <scope>NUCLEOTIDE SEQUENCE [LARGE SCALE GENOMIC DNA]</scope>
    <source>
        <strain evidence="2 3">CCMP1102</strain>
    </source>
</reference>
<accession>A0A1E7EL77</accession>
<evidence type="ECO:0000256" key="1">
    <source>
        <dbReference type="SAM" id="Phobius"/>
    </source>
</evidence>
<dbReference type="KEGG" id="fcy:FRACYDRAFT_254212"/>
<evidence type="ECO:0000313" key="2">
    <source>
        <dbReference type="EMBL" id="OEU06658.1"/>
    </source>
</evidence>
<dbReference type="Proteomes" id="UP000095751">
    <property type="component" value="Unassembled WGS sequence"/>
</dbReference>
<keyword evidence="1" id="KW-1133">Transmembrane helix</keyword>
<sequence length="474" mass="54218">MQNKVFLNTVVLLVILVAFTILVIVKGVGKISDFFSSATAVPRTVVPPVGVKEVNNNTADNDDNTNNTIDVDNGNESSENEDQIFNSNIVVENNSRLAVLPYFVLHVGPSKSGTSTIQRHHVVGSSEYLMNPSPEKYQAWKERFLPKNDKDSTSSNGKKWDLRIVILYRRLHGYLPSYWNQRFKLFRSKKGNKSVGHQELPGVNSDIRIPSFEEWFIKHYYNQPQKQLHLAQRSYNSWKACSNGITIVNTHKDKHLTTNLVCKGLNGATHTCSGLRKYDDQDHQRSRVKRRLRNRNASINLDYDILPVFAYENGLVDMSPKCPNATEQWAISTIEQTNSTDTGMQMEQQRMIGELEIEVKPLNEEHRLDFNADWEHSLKAASDYKLVWQDPESHNNDSFCDMNKLILDTGGPTGIARLLKLQRSNSTNIHGKHPLKILMLGYFYLRQIYMKLWYTADFKIRSQIFVGRGRGGQA</sequence>
<evidence type="ECO:0008006" key="4">
    <source>
        <dbReference type="Google" id="ProtNLM"/>
    </source>
</evidence>
<dbReference type="EMBL" id="KV784405">
    <property type="protein sequence ID" value="OEU06658.1"/>
    <property type="molecule type" value="Genomic_DNA"/>
</dbReference>